<evidence type="ECO:0000256" key="2">
    <source>
        <dbReference type="ARBA" id="ARBA00023015"/>
    </source>
</evidence>
<protein>
    <recommendedName>
        <fullName evidence="6">AP2/ERF domain-containing protein</fullName>
    </recommendedName>
</protein>
<keyword evidence="2" id="KW-0805">Transcription regulation</keyword>
<keyword evidence="3" id="KW-0238">DNA-binding</keyword>
<accession>A0AAD8TUB0</accession>
<dbReference type="InterPro" id="IPR029480">
    <property type="entry name" value="Transpos_assoc"/>
</dbReference>
<reference evidence="7" key="1">
    <citation type="submission" date="2023-07" db="EMBL/GenBank/DDBJ databases">
        <title>A chromosome-level genome assembly of Lolium multiflorum.</title>
        <authorList>
            <person name="Chen Y."/>
            <person name="Copetti D."/>
            <person name="Kolliker R."/>
            <person name="Studer B."/>
        </authorList>
    </citation>
    <scope>NUCLEOTIDE SEQUENCE</scope>
    <source>
        <strain evidence="7">02402/16</strain>
        <tissue evidence="7">Leaf</tissue>
    </source>
</reference>
<comment type="caution">
    <text evidence="7">The sequence shown here is derived from an EMBL/GenBank/DDBJ whole genome shotgun (WGS) entry which is preliminary data.</text>
</comment>
<dbReference type="EMBL" id="JAUUTY010000001">
    <property type="protein sequence ID" value="KAK1692250.1"/>
    <property type="molecule type" value="Genomic_DNA"/>
</dbReference>
<keyword evidence="4" id="KW-0804">Transcription</keyword>
<dbReference type="PROSITE" id="PS51032">
    <property type="entry name" value="AP2_ERF"/>
    <property type="match status" value="1"/>
</dbReference>
<keyword evidence="5" id="KW-0539">Nucleus</keyword>
<dbReference type="AlphaFoldDB" id="A0AAD8TUB0"/>
<name>A0AAD8TUB0_LOLMU</name>
<evidence type="ECO:0000256" key="4">
    <source>
        <dbReference type="ARBA" id="ARBA00023163"/>
    </source>
</evidence>
<dbReference type="InterPro" id="IPR036955">
    <property type="entry name" value="AP2/ERF_dom_sf"/>
</dbReference>
<evidence type="ECO:0000259" key="6">
    <source>
        <dbReference type="PROSITE" id="PS51032"/>
    </source>
</evidence>
<feature type="domain" description="AP2/ERF" evidence="6">
    <location>
        <begin position="237"/>
        <end position="292"/>
    </location>
</feature>
<dbReference type="Gene3D" id="3.30.730.10">
    <property type="entry name" value="AP2/ERF domain"/>
    <property type="match status" value="1"/>
</dbReference>
<sequence length="818" mass="92102">MHVQATVATAVYWPPSPPPCTGHHRHRHVQATVATAVYWPPSPPPCTGHRRHRHRLATTVTAMYGPPPCTAHHRHRHVQATVATAVYWPPSPPPCTGHRRHRHRLATTVTAMYGPPPCTALPRATCRRRSTCRRRFHVPRPAATAVRRVDPASTCHAPPLPRATCRRRFHVPRPAASPRHLSPPLPHATPRRFPVPPVAKLAASLCYKAPRARGTTRRHRLRSFVAGMPPRRRGSSGFRGVRARPNGRFYAEMRAGGFRLTLGTYNTPELAARAYDAAAWRFRRPRRDMNFPDVESLEEAEFLAPTPCLVDDEDRRRHRQVQHRIAIAEHDEELMRQWRAQFPTTSTTPPRSSLTSGHNAGPTGATVGPIIVFREIGITVIILFLFVIVFHHNPSFSVLGPTIVTGHETGSQKVAVNETRGFYSRSLLSLASRWYSKGSQAVANTAAAAHLPDVRKAVLLTHQMIVYTGLRPFGSTAKDRTTAWRYHYNGGGSYKVTTMETPMKGVGERSSWHNLYGQAPDDMKKRGVNSFLLVAEANKSKQGFMCCPCLKCKNEKDYSCSRDIKSHLLRFGFMSSYNVWTKHGEEGVMMEDGDEEEDNDEKYYRSMFSECFDTAMDDNEEEGGEEQASDDPVDDDLRRAISDARRDCDTDKERLQFDKMLEDHHKLLYPGCEDGHRKLGSILELLKWKAEVGVTDSGFEKLMIILKKLFPRNNELPVSTYEAKKLVCPLGLDVQKIHACINDCILYRGEKYENLNKCPICGALRYKIRKDDPGDVEGEPPRKSSCEGDVVCSNNTTVETFVQKQRACQVVAMAHGRT</sequence>
<dbReference type="PANTHER" id="PTHR10775:SF182">
    <property type="entry name" value="TRANSPOSON, EN_SPM-LIKE, TRANSPOSASE-ASSOCIATED DOMAIN PROTEIN-RELATED"/>
    <property type="match status" value="1"/>
</dbReference>
<dbReference type="InterPro" id="IPR001471">
    <property type="entry name" value="AP2/ERF_dom"/>
</dbReference>
<dbReference type="SMART" id="SM00380">
    <property type="entry name" value="AP2"/>
    <property type="match status" value="1"/>
</dbReference>
<evidence type="ECO:0000256" key="5">
    <source>
        <dbReference type="ARBA" id="ARBA00023242"/>
    </source>
</evidence>
<evidence type="ECO:0000256" key="1">
    <source>
        <dbReference type="ARBA" id="ARBA00004123"/>
    </source>
</evidence>
<dbReference type="Proteomes" id="UP001231189">
    <property type="component" value="Unassembled WGS sequence"/>
</dbReference>
<evidence type="ECO:0000313" key="7">
    <source>
        <dbReference type="EMBL" id="KAK1692250.1"/>
    </source>
</evidence>
<organism evidence="7 8">
    <name type="scientific">Lolium multiflorum</name>
    <name type="common">Italian ryegrass</name>
    <name type="synonym">Lolium perenne subsp. multiflorum</name>
    <dbReference type="NCBI Taxonomy" id="4521"/>
    <lineage>
        <taxon>Eukaryota</taxon>
        <taxon>Viridiplantae</taxon>
        <taxon>Streptophyta</taxon>
        <taxon>Embryophyta</taxon>
        <taxon>Tracheophyta</taxon>
        <taxon>Spermatophyta</taxon>
        <taxon>Magnoliopsida</taxon>
        <taxon>Liliopsida</taxon>
        <taxon>Poales</taxon>
        <taxon>Poaceae</taxon>
        <taxon>BOP clade</taxon>
        <taxon>Pooideae</taxon>
        <taxon>Poodae</taxon>
        <taxon>Poeae</taxon>
        <taxon>Poeae Chloroplast Group 2 (Poeae type)</taxon>
        <taxon>Loliodinae</taxon>
        <taxon>Loliinae</taxon>
        <taxon>Lolium</taxon>
    </lineage>
</organism>
<dbReference type="GO" id="GO:0003677">
    <property type="term" value="F:DNA binding"/>
    <property type="evidence" value="ECO:0007669"/>
    <property type="project" value="UniProtKB-KW"/>
</dbReference>
<comment type="subcellular location">
    <subcellularLocation>
        <location evidence="1">Nucleus</location>
    </subcellularLocation>
</comment>
<dbReference type="GO" id="GO:0005634">
    <property type="term" value="C:nucleus"/>
    <property type="evidence" value="ECO:0007669"/>
    <property type="project" value="UniProtKB-SubCell"/>
</dbReference>
<dbReference type="InterPro" id="IPR016177">
    <property type="entry name" value="DNA-bd_dom_sf"/>
</dbReference>
<proteinExistence type="predicted"/>
<dbReference type="PANTHER" id="PTHR10775">
    <property type="entry name" value="OS08G0208400 PROTEIN"/>
    <property type="match status" value="1"/>
</dbReference>
<dbReference type="GO" id="GO:0003700">
    <property type="term" value="F:DNA-binding transcription factor activity"/>
    <property type="evidence" value="ECO:0007669"/>
    <property type="project" value="InterPro"/>
</dbReference>
<dbReference type="Pfam" id="PF13963">
    <property type="entry name" value="Transpos_assoc"/>
    <property type="match status" value="1"/>
</dbReference>
<evidence type="ECO:0000256" key="3">
    <source>
        <dbReference type="ARBA" id="ARBA00023125"/>
    </source>
</evidence>
<gene>
    <name evidence="7" type="ORF">QYE76_008947</name>
</gene>
<keyword evidence="8" id="KW-1185">Reference proteome</keyword>
<dbReference type="SUPFAM" id="SSF54171">
    <property type="entry name" value="DNA-binding domain"/>
    <property type="match status" value="1"/>
</dbReference>
<evidence type="ECO:0000313" key="8">
    <source>
        <dbReference type="Proteomes" id="UP001231189"/>
    </source>
</evidence>